<dbReference type="InterPro" id="IPR035906">
    <property type="entry name" value="MetI-like_sf"/>
</dbReference>
<dbReference type="AlphaFoldDB" id="A0A3M2JBW8"/>
<evidence type="ECO:0000256" key="6">
    <source>
        <dbReference type="ARBA" id="ARBA00023136"/>
    </source>
</evidence>
<comment type="caution">
    <text evidence="9">The sequence shown here is derived from an EMBL/GenBank/DDBJ whole genome shotgun (WGS) entry which is preliminary data.</text>
</comment>
<dbReference type="PANTHER" id="PTHR32243:SF18">
    <property type="entry name" value="INNER MEMBRANE ABC TRANSPORTER PERMEASE PROTEIN YCJP"/>
    <property type="match status" value="1"/>
</dbReference>
<dbReference type="SUPFAM" id="SSF161098">
    <property type="entry name" value="MetI-like"/>
    <property type="match status" value="1"/>
</dbReference>
<protein>
    <submittedName>
        <fullName evidence="9">Carbohydrate ABC transporter permease</fullName>
    </submittedName>
</protein>
<dbReference type="PROSITE" id="PS50928">
    <property type="entry name" value="ABC_TM1"/>
    <property type="match status" value="1"/>
</dbReference>
<comment type="similarity">
    <text evidence="7">Belongs to the binding-protein-dependent transport system permease family.</text>
</comment>
<reference evidence="9 10" key="1">
    <citation type="submission" date="2018-10" db="EMBL/GenBank/DDBJ databases">
        <title>Isolation, diversity and antifungal activity of actinobacteria from wheat.</title>
        <authorList>
            <person name="Han C."/>
        </authorList>
    </citation>
    <scope>NUCLEOTIDE SEQUENCE [LARGE SCALE GENOMIC DNA]</scope>
    <source>
        <strain evidence="9 10">NEAU-YY56</strain>
    </source>
</reference>
<accession>A0A3M2JBW8</accession>
<evidence type="ECO:0000256" key="5">
    <source>
        <dbReference type="ARBA" id="ARBA00022989"/>
    </source>
</evidence>
<dbReference type="Pfam" id="PF00528">
    <property type="entry name" value="BPD_transp_1"/>
    <property type="match status" value="1"/>
</dbReference>
<evidence type="ECO:0000313" key="9">
    <source>
        <dbReference type="EMBL" id="RMI09320.1"/>
    </source>
</evidence>
<dbReference type="EMBL" id="RFFI01000053">
    <property type="protein sequence ID" value="RMI09320.1"/>
    <property type="molecule type" value="Genomic_DNA"/>
</dbReference>
<dbReference type="OrthoDB" id="4821463at2"/>
<feature type="transmembrane region" description="Helical" evidence="7">
    <location>
        <begin position="72"/>
        <end position="91"/>
    </location>
</feature>
<dbReference type="Proteomes" id="UP000269289">
    <property type="component" value="Unassembled WGS sequence"/>
</dbReference>
<feature type="transmembrane region" description="Helical" evidence="7">
    <location>
        <begin position="103"/>
        <end position="125"/>
    </location>
</feature>
<proteinExistence type="inferred from homology"/>
<keyword evidence="10" id="KW-1185">Reference proteome</keyword>
<evidence type="ECO:0000313" key="10">
    <source>
        <dbReference type="Proteomes" id="UP000269289"/>
    </source>
</evidence>
<dbReference type="PANTHER" id="PTHR32243">
    <property type="entry name" value="MALTOSE TRANSPORT SYSTEM PERMEASE-RELATED"/>
    <property type="match status" value="1"/>
</dbReference>
<evidence type="ECO:0000256" key="4">
    <source>
        <dbReference type="ARBA" id="ARBA00022692"/>
    </source>
</evidence>
<evidence type="ECO:0000256" key="7">
    <source>
        <dbReference type="RuleBase" id="RU363032"/>
    </source>
</evidence>
<dbReference type="Gene3D" id="1.10.3720.10">
    <property type="entry name" value="MetI-like"/>
    <property type="match status" value="1"/>
</dbReference>
<dbReference type="GO" id="GO:0005886">
    <property type="term" value="C:plasma membrane"/>
    <property type="evidence" value="ECO:0007669"/>
    <property type="project" value="UniProtKB-SubCell"/>
</dbReference>
<evidence type="ECO:0000259" key="8">
    <source>
        <dbReference type="PROSITE" id="PS50928"/>
    </source>
</evidence>
<dbReference type="GO" id="GO:0055085">
    <property type="term" value="P:transmembrane transport"/>
    <property type="evidence" value="ECO:0007669"/>
    <property type="project" value="InterPro"/>
</dbReference>
<keyword evidence="4 7" id="KW-0812">Transmembrane</keyword>
<evidence type="ECO:0000256" key="2">
    <source>
        <dbReference type="ARBA" id="ARBA00022448"/>
    </source>
</evidence>
<dbReference type="InterPro" id="IPR050901">
    <property type="entry name" value="BP-dep_ABC_trans_perm"/>
</dbReference>
<keyword evidence="5 7" id="KW-1133">Transmembrane helix</keyword>
<organism evidence="9 10">
    <name type="scientific">Cellulomonas triticagri</name>
    <dbReference type="NCBI Taxonomy" id="2483352"/>
    <lineage>
        <taxon>Bacteria</taxon>
        <taxon>Bacillati</taxon>
        <taxon>Actinomycetota</taxon>
        <taxon>Actinomycetes</taxon>
        <taxon>Micrococcales</taxon>
        <taxon>Cellulomonadaceae</taxon>
        <taxon>Cellulomonas</taxon>
    </lineage>
</organism>
<keyword evidence="2 7" id="KW-0813">Transport</keyword>
<comment type="subcellular location">
    <subcellularLocation>
        <location evidence="1 7">Cell membrane</location>
        <topology evidence="1 7">Multi-pass membrane protein</topology>
    </subcellularLocation>
</comment>
<feature type="transmembrane region" description="Helical" evidence="7">
    <location>
        <begin position="131"/>
        <end position="155"/>
    </location>
</feature>
<feature type="domain" description="ABC transmembrane type-1" evidence="8">
    <location>
        <begin position="68"/>
        <end position="261"/>
    </location>
</feature>
<keyword evidence="6 7" id="KW-0472">Membrane</keyword>
<evidence type="ECO:0000256" key="3">
    <source>
        <dbReference type="ARBA" id="ARBA00022475"/>
    </source>
</evidence>
<keyword evidence="3" id="KW-1003">Cell membrane</keyword>
<dbReference type="InterPro" id="IPR000515">
    <property type="entry name" value="MetI-like"/>
</dbReference>
<gene>
    <name evidence="9" type="ORF">EBM89_10860</name>
</gene>
<sequence length="275" mass="29529">MPRLAWWVVCLCLAILFLYPLYVMLTQSLKAPAEAAAVPPTMFPQDWSLENYAALADSSSGISLLRSLGNSIGVSLSVTLLTTTVATLAGYGFAKLPFRGSGFLFFLALVAFMVPFQAIITPLFLTLRNLGLLGSLPGLVLVIATFSLPFGLFLMRNTFASLPGSLEEAAMIDGCGTLGAMRRVLLPVALPGVISTALLTFFTAWNEFFATLILLVDQKLYTLPVSLQMLASGQNNQLDWGVMQAGVTVTVVPCVVIYLLLQKYYVSGLLSGAVK</sequence>
<name>A0A3M2JBW8_9CELL</name>
<dbReference type="CDD" id="cd06261">
    <property type="entry name" value="TM_PBP2"/>
    <property type="match status" value="1"/>
</dbReference>
<feature type="transmembrane region" description="Helical" evidence="7">
    <location>
        <begin position="240"/>
        <end position="261"/>
    </location>
</feature>
<feature type="transmembrane region" description="Helical" evidence="7">
    <location>
        <begin position="184"/>
        <end position="205"/>
    </location>
</feature>
<evidence type="ECO:0000256" key="1">
    <source>
        <dbReference type="ARBA" id="ARBA00004651"/>
    </source>
</evidence>